<dbReference type="InterPro" id="IPR026444">
    <property type="entry name" value="Secre_tail"/>
</dbReference>
<dbReference type="Pfam" id="PF18676">
    <property type="entry name" value="MBG_2"/>
    <property type="match status" value="1"/>
</dbReference>
<keyword evidence="1" id="KW-0732">Signal</keyword>
<dbReference type="Gene3D" id="3.30.160.710">
    <property type="match status" value="1"/>
</dbReference>
<organism evidence="3 4">
    <name type="scientific">Christiangramia antarctica</name>
    <dbReference type="NCBI Taxonomy" id="2058158"/>
    <lineage>
        <taxon>Bacteria</taxon>
        <taxon>Pseudomonadati</taxon>
        <taxon>Bacteroidota</taxon>
        <taxon>Flavobacteriia</taxon>
        <taxon>Flavobacteriales</taxon>
        <taxon>Flavobacteriaceae</taxon>
        <taxon>Christiangramia</taxon>
    </lineage>
</organism>
<protein>
    <submittedName>
        <fullName evidence="3">MBG domain-containing protein</fullName>
    </submittedName>
</protein>
<dbReference type="SMART" id="SM00634">
    <property type="entry name" value="BID_1"/>
    <property type="match status" value="1"/>
</dbReference>
<dbReference type="Gene3D" id="2.60.40.2700">
    <property type="match status" value="1"/>
</dbReference>
<dbReference type="InterPro" id="IPR041286">
    <property type="entry name" value="MBG_2"/>
</dbReference>
<evidence type="ECO:0000256" key="1">
    <source>
        <dbReference type="ARBA" id="ARBA00022729"/>
    </source>
</evidence>
<evidence type="ECO:0000259" key="2">
    <source>
        <dbReference type="SMART" id="SM00634"/>
    </source>
</evidence>
<reference evidence="4" key="1">
    <citation type="journal article" date="2019" name="Int. J. Syst. Evol. Microbiol.">
        <title>The Global Catalogue of Microorganisms (GCM) 10K type strain sequencing project: providing services to taxonomists for standard genome sequencing and annotation.</title>
        <authorList>
            <consortium name="The Broad Institute Genomics Platform"/>
            <consortium name="The Broad Institute Genome Sequencing Center for Infectious Disease"/>
            <person name="Wu L."/>
            <person name="Ma J."/>
        </authorList>
    </citation>
    <scope>NUCLEOTIDE SEQUENCE [LARGE SCALE GENOMIC DNA]</scope>
    <source>
        <strain evidence="4">KCTC 52925</strain>
    </source>
</reference>
<dbReference type="InterPro" id="IPR003344">
    <property type="entry name" value="Big_1_dom"/>
</dbReference>
<dbReference type="Pfam" id="PF18962">
    <property type="entry name" value="Por_Secre_tail"/>
    <property type="match status" value="1"/>
</dbReference>
<dbReference type="EMBL" id="JBHUOJ010000026">
    <property type="protein sequence ID" value="MFD2833864.1"/>
    <property type="molecule type" value="Genomic_DNA"/>
</dbReference>
<evidence type="ECO:0000313" key="4">
    <source>
        <dbReference type="Proteomes" id="UP001597438"/>
    </source>
</evidence>
<dbReference type="RefSeq" id="WP_251739275.1">
    <property type="nucleotide sequence ID" value="NZ_JBHUOJ010000026.1"/>
</dbReference>
<keyword evidence="4" id="KW-1185">Reference proteome</keyword>
<evidence type="ECO:0000313" key="3">
    <source>
        <dbReference type="EMBL" id="MFD2833864.1"/>
    </source>
</evidence>
<dbReference type="NCBIfam" id="TIGR04183">
    <property type="entry name" value="Por_Secre_tail"/>
    <property type="match status" value="1"/>
</dbReference>
<proteinExistence type="predicted"/>
<dbReference type="InterPro" id="IPR041248">
    <property type="entry name" value="YDG"/>
</dbReference>
<sequence>MMKILPFLGANSRAVILNFTLIFLSTLGFAQSVTTDKDDYAPGEYVIITGSGWQAGETVSFHFDETPKPATCLLSHDLFAVADASGNISNSEFLVKQNHLGVAFVLTATGLTSGFTATAEFTDANVRVRTSGGNITVTARLNNTLNCSGSGTNSSGTATTGNDYSIAVTSTQSVQLTAPATNSLGQIFDEWTSNTTFSIPDPSNPRLICISGNVSNGSVTYTANYTTCNSPIITSQPTSQTITYGNANPVFSVIASGTSPSYQWQYRINSSTTWIAISGATSSTYTVTNPTVAMSGYQYRTVISGCNTSVTSNDAVLTINKKSIFGNFTAESKVYDGNNTAVVLSSSLSGIVSNDAVDLSGGNATFDNSNSGTNKIVTLNDSYLSGASAGNYNLVSVSTTTANITKADAVVSVTGYSGVYDGIAHGASGTAKGVQDEALNGLNLGASFTNVPGGTASWTFTDASGNYKDQSGSVAIDITKADAVVSVTGYNVVYDGLSHGASGTAKGVQNEVLSGLDLGASFANVPGGTANWTFTDVTGNYKDQSGSVAIAITKADAIVSVTGYSGIYDGLSHGATSSAKGVQNEALTGLNLGASFTNVPGGNANWSYTDATGNYKDQSGSVVIEITKADAIVSVDGYSGVYDGLSHGASGTAKGIQDEVLSGLDLGASFTNVPGGTAHWSFTDATGNYNNKSGSVVVEITKATIIATAQNFSKYCGRLNPLFTVSYSGFVNGETITVIDVQPIANSVANATSTGASYPITVSGGFDNNYQFTYVSGLLTINSITIDASASSSPVKVNTEAKLIAKVNPAVEGVLVNFSLDGILKGNALTNDEGVATLNISGLETGVYVVSAIAGGGCDRSEAYLPVYDPNGGFVTGGGWIESPAIAMSSGVTGKANFGFNAKYKTGKNNIAEVDGNTNFQFKTGNLNFSSEGHDNMSLVISGKKATYTGTGTVNGIGNHRFRVIAIDGDSDTPLSPDQFRIKIFANGSTSDVLYDNQRDAGEESDLATTILGGSIVIHKPKGSGKSAEIDLKVVSAASAEPIIIVNSLEIAPNPVLSISEVRFSLKVNSSANLQVYDYNGRLVKTLFSGNVAAYEVVQIEFSKDNLMAGIYICKLTTGDGQTYEKQIAVK</sequence>
<gene>
    <name evidence="3" type="ORF">ACFSYS_11235</name>
</gene>
<name>A0ABW5X7H9_9FLAO</name>
<feature type="domain" description="Big-1" evidence="2">
    <location>
        <begin position="784"/>
        <end position="863"/>
    </location>
</feature>
<accession>A0ABW5X7H9</accession>
<dbReference type="Proteomes" id="UP001597438">
    <property type="component" value="Unassembled WGS sequence"/>
</dbReference>
<comment type="caution">
    <text evidence="3">The sequence shown here is derived from an EMBL/GenBank/DDBJ whole genome shotgun (WGS) entry which is preliminary data.</text>
</comment>
<dbReference type="Pfam" id="PF18657">
    <property type="entry name" value="YDG"/>
    <property type="match status" value="1"/>
</dbReference>